<evidence type="ECO:0000256" key="1">
    <source>
        <dbReference type="ARBA" id="ARBA00008903"/>
    </source>
</evidence>
<protein>
    <recommendedName>
        <fullName evidence="4">Ornithine cyclodeaminase</fullName>
    </recommendedName>
</protein>
<reference evidence="2 3" key="1">
    <citation type="submission" date="2018-11" db="EMBL/GenBank/DDBJ databases">
        <title>Genome sequence of Apiotrichum porosum DSM 27194.</title>
        <authorList>
            <person name="Aliyu H."/>
            <person name="Gorte O."/>
            <person name="Ochsenreither K."/>
        </authorList>
    </citation>
    <scope>NUCLEOTIDE SEQUENCE [LARGE SCALE GENOMIC DNA]</scope>
    <source>
        <strain evidence="2 3">DSM 27194</strain>
    </source>
</reference>
<dbReference type="InterPro" id="IPR023401">
    <property type="entry name" value="ODC_N"/>
</dbReference>
<dbReference type="Gene3D" id="3.30.1780.10">
    <property type="entry name" value="ornithine cyclodeaminase, domain 1"/>
    <property type="match status" value="1"/>
</dbReference>
<name>A0A427XP33_9TREE</name>
<proteinExistence type="inferred from homology"/>
<dbReference type="Proteomes" id="UP000279236">
    <property type="component" value="Unassembled WGS sequence"/>
</dbReference>
<dbReference type="SUPFAM" id="SSF51735">
    <property type="entry name" value="NAD(P)-binding Rossmann-fold domains"/>
    <property type="match status" value="1"/>
</dbReference>
<dbReference type="Pfam" id="PF02423">
    <property type="entry name" value="OCD_Mu_crystall"/>
    <property type="match status" value="1"/>
</dbReference>
<dbReference type="OrthoDB" id="41492at2759"/>
<dbReference type="STRING" id="105984.A0A427XP33"/>
<comment type="caution">
    <text evidence="2">The sequence shown here is derived from an EMBL/GenBank/DDBJ whole genome shotgun (WGS) entry which is preliminary data.</text>
</comment>
<dbReference type="GeneID" id="39593677"/>
<evidence type="ECO:0008006" key="4">
    <source>
        <dbReference type="Google" id="ProtNLM"/>
    </source>
</evidence>
<evidence type="ECO:0000313" key="3">
    <source>
        <dbReference type="Proteomes" id="UP000279236"/>
    </source>
</evidence>
<dbReference type="GO" id="GO:0005737">
    <property type="term" value="C:cytoplasm"/>
    <property type="evidence" value="ECO:0007669"/>
    <property type="project" value="TreeGrafter"/>
</dbReference>
<evidence type="ECO:0000313" key="2">
    <source>
        <dbReference type="EMBL" id="RSH80552.1"/>
    </source>
</evidence>
<dbReference type="RefSeq" id="XP_028475499.1">
    <property type="nucleotide sequence ID" value="XM_028624427.1"/>
</dbReference>
<dbReference type="AlphaFoldDB" id="A0A427XP33"/>
<organism evidence="2 3">
    <name type="scientific">Apiotrichum porosum</name>
    <dbReference type="NCBI Taxonomy" id="105984"/>
    <lineage>
        <taxon>Eukaryota</taxon>
        <taxon>Fungi</taxon>
        <taxon>Dikarya</taxon>
        <taxon>Basidiomycota</taxon>
        <taxon>Agaricomycotina</taxon>
        <taxon>Tremellomycetes</taxon>
        <taxon>Trichosporonales</taxon>
        <taxon>Trichosporonaceae</taxon>
        <taxon>Apiotrichum</taxon>
    </lineage>
</organism>
<dbReference type="InterPro" id="IPR003462">
    <property type="entry name" value="ODC_Mu_crystall"/>
</dbReference>
<accession>A0A427XP33</accession>
<dbReference type="PANTHER" id="PTHR13812">
    <property type="entry name" value="KETIMINE REDUCTASE MU-CRYSTALLIN"/>
    <property type="match status" value="1"/>
</dbReference>
<dbReference type="EMBL" id="RSCE01000008">
    <property type="protein sequence ID" value="RSH80552.1"/>
    <property type="molecule type" value="Genomic_DNA"/>
</dbReference>
<dbReference type="PANTHER" id="PTHR13812:SF19">
    <property type="entry name" value="KETIMINE REDUCTASE MU-CRYSTALLIN"/>
    <property type="match status" value="1"/>
</dbReference>
<gene>
    <name evidence="2" type="ORF">EHS24_009134</name>
</gene>
<sequence length="358" mass="37185">MTSAASSSSRDLTVLTASDVDTVLAKMDLSLAVAGQAQVFAAYSNKDKKDEAPGVASIQLPLRHVLQTPAQSMLFMPARVPGTTAIKIVSVPKGGSDGLPGTTLVLDEVSGKVRAVINARRLTAVRNAAGSVLSMKILDPEGKKTPQNMVVFGSGAQADSHVRAFVAAYPSIKTVTVVARRSTPRSEALVASLAKAFPAVKVAQGVASFSAGTAEAGFDLSATVHAADIVCTMTSSEQALYGAKDIKAGSHHCLIGSYKPHMREVEDELIQRAGVVLVDSREACGHEAGELQNVTDDDLVEIGEVINSEHGAEAKVNSAGDVNVFKSVGLGVQDVAISALIVQEAERLGLGTIVPNYD</sequence>
<comment type="similarity">
    <text evidence="1">Belongs to the ornithine cyclodeaminase/mu-crystallin family.</text>
</comment>
<dbReference type="Gene3D" id="3.40.50.720">
    <property type="entry name" value="NAD(P)-binding Rossmann-like Domain"/>
    <property type="match status" value="1"/>
</dbReference>
<dbReference type="InterPro" id="IPR036291">
    <property type="entry name" value="NAD(P)-bd_dom_sf"/>
</dbReference>
<keyword evidence="3" id="KW-1185">Reference proteome</keyword>
<dbReference type="PIRSF" id="PIRSF001439">
    <property type="entry name" value="CryM"/>
    <property type="match status" value="1"/>
</dbReference>